<accession>A0A5C3L7A2</accession>
<dbReference type="EMBL" id="ML210153">
    <property type="protein sequence ID" value="TFK28889.1"/>
    <property type="molecule type" value="Genomic_DNA"/>
</dbReference>
<name>A0A5C3L7A2_COPMA</name>
<gene>
    <name evidence="1" type="ORF">FA15DRAFT_611656</name>
</gene>
<evidence type="ECO:0000313" key="2">
    <source>
        <dbReference type="Proteomes" id="UP000307440"/>
    </source>
</evidence>
<protein>
    <recommendedName>
        <fullName evidence="3">F-box domain-containing protein</fullName>
    </recommendedName>
</protein>
<dbReference type="STRING" id="230819.A0A5C3L7A2"/>
<dbReference type="Proteomes" id="UP000307440">
    <property type="component" value="Unassembled WGS sequence"/>
</dbReference>
<sequence length="531" mass="60340">MTSGLRVYCHDRWYHVYHVPCNSQPDGLGQWAISEIPRNDGDYEAWLRNLRLKLDRSLQQMKRAYPGKRSTYGNPSFQYHVTRVQPTRNLRIQWIWELDCDHEILHVDSRPFFCLHNVPRDAEFLSAISIDHYGHRAYAANTPKKYLYTQRARPPPVPGFGILYSEKILGITDVSSRTMFALPDNLGTCELVRCAFYETLIGAALRTWKLAYEIPRLNLDPDDLFIPGHLCGHAYRLVELALNPMHFGTFAPKPREPRTTTSTQFWLRDNIFLQLSGWLDQEANRKYAIVSAVESIQNHSTRLSTVYAVLFSLKHILIIRVSSEHGCVRVTQTAPLEFLPSFFATNPTTPGISALMDLSYVVGNVASSEYPLVAFGHISNSIPTEIWSHVASYLTDTRDLGALGQLCLPARAAANDVLKYPHIAGYRLIRPLLHPVESSWVSPRWCRAFQGDYLPRDGMQSLYSRKFEVVHEILHHVTLDLAPGDPPLKSAPSNMWTTSNALCVNEGQINLISAAPTLRSDWAIKYRIVRG</sequence>
<evidence type="ECO:0008006" key="3">
    <source>
        <dbReference type="Google" id="ProtNLM"/>
    </source>
</evidence>
<dbReference type="OrthoDB" id="3229878at2759"/>
<reference evidence="1 2" key="1">
    <citation type="journal article" date="2019" name="Nat. Ecol. Evol.">
        <title>Megaphylogeny resolves global patterns of mushroom evolution.</title>
        <authorList>
            <person name="Varga T."/>
            <person name="Krizsan K."/>
            <person name="Foldi C."/>
            <person name="Dima B."/>
            <person name="Sanchez-Garcia M."/>
            <person name="Sanchez-Ramirez S."/>
            <person name="Szollosi G.J."/>
            <person name="Szarkandi J.G."/>
            <person name="Papp V."/>
            <person name="Albert L."/>
            <person name="Andreopoulos W."/>
            <person name="Angelini C."/>
            <person name="Antonin V."/>
            <person name="Barry K.W."/>
            <person name="Bougher N.L."/>
            <person name="Buchanan P."/>
            <person name="Buyck B."/>
            <person name="Bense V."/>
            <person name="Catcheside P."/>
            <person name="Chovatia M."/>
            <person name="Cooper J."/>
            <person name="Damon W."/>
            <person name="Desjardin D."/>
            <person name="Finy P."/>
            <person name="Geml J."/>
            <person name="Haridas S."/>
            <person name="Hughes K."/>
            <person name="Justo A."/>
            <person name="Karasinski D."/>
            <person name="Kautmanova I."/>
            <person name="Kiss B."/>
            <person name="Kocsube S."/>
            <person name="Kotiranta H."/>
            <person name="LaButti K.M."/>
            <person name="Lechner B.E."/>
            <person name="Liimatainen K."/>
            <person name="Lipzen A."/>
            <person name="Lukacs Z."/>
            <person name="Mihaltcheva S."/>
            <person name="Morgado L.N."/>
            <person name="Niskanen T."/>
            <person name="Noordeloos M.E."/>
            <person name="Ohm R.A."/>
            <person name="Ortiz-Santana B."/>
            <person name="Ovrebo C."/>
            <person name="Racz N."/>
            <person name="Riley R."/>
            <person name="Savchenko A."/>
            <person name="Shiryaev A."/>
            <person name="Soop K."/>
            <person name="Spirin V."/>
            <person name="Szebenyi C."/>
            <person name="Tomsovsky M."/>
            <person name="Tulloss R.E."/>
            <person name="Uehling J."/>
            <person name="Grigoriev I.V."/>
            <person name="Vagvolgyi C."/>
            <person name="Papp T."/>
            <person name="Martin F.M."/>
            <person name="Miettinen O."/>
            <person name="Hibbett D.S."/>
            <person name="Nagy L.G."/>
        </authorList>
    </citation>
    <scope>NUCLEOTIDE SEQUENCE [LARGE SCALE GENOMIC DNA]</scope>
    <source>
        <strain evidence="1 2">CBS 121175</strain>
    </source>
</reference>
<organism evidence="1 2">
    <name type="scientific">Coprinopsis marcescibilis</name>
    <name type="common">Agaric fungus</name>
    <name type="synonym">Psathyrella marcescibilis</name>
    <dbReference type="NCBI Taxonomy" id="230819"/>
    <lineage>
        <taxon>Eukaryota</taxon>
        <taxon>Fungi</taxon>
        <taxon>Dikarya</taxon>
        <taxon>Basidiomycota</taxon>
        <taxon>Agaricomycotina</taxon>
        <taxon>Agaricomycetes</taxon>
        <taxon>Agaricomycetidae</taxon>
        <taxon>Agaricales</taxon>
        <taxon>Agaricineae</taxon>
        <taxon>Psathyrellaceae</taxon>
        <taxon>Coprinopsis</taxon>
    </lineage>
</organism>
<proteinExistence type="predicted"/>
<evidence type="ECO:0000313" key="1">
    <source>
        <dbReference type="EMBL" id="TFK28889.1"/>
    </source>
</evidence>
<keyword evidence="2" id="KW-1185">Reference proteome</keyword>
<dbReference type="AlphaFoldDB" id="A0A5C3L7A2"/>